<dbReference type="Gene3D" id="1.10.10.60">
    <property type="entry name" value="Homeodomain-like"/>
    <property type="match status" value="1"/>
</dbReference>
<keyword evidence="6" id="KW-1185">Reference proteome</keyword>
<dbReference type="InterPro" id="IPR009057">
    <property type="entry name" value="Homeodomain-like_sf"/>
</dbReference>
<dbReference type="EMBL" id="JACHHT010000001">
    <property type="protein sequence ID" value="MBB6521479.1"/>
    <property type="molecule type" value="Genomic_DNA"/>
</dbReference>
<dbReference type="PANTHER" id="PTHR47894">
    <property type="entry name" value="HTH-TYPE TRANSCRIPTIONAL REGULATOR GADX"/>
    <property type="match status" value="1"/>
</dbReference>
<keyword evidence="1" id="KW-0805">Transcription regulation</keyword>
<gene>
    <name evidence="5" type="ORF">HNR48_001757</name>
</gene>
<evidence type="ECO:0000313" key="6">
    <source>
        <dbReference type="Proteomes" id="UP000528457"/>
    </source>
</evidence>
<accession>A0A7X0MWY3</accession>
<organism evidence="5 6">
    <name type="scientific">Pseudoteredinibacter isoporae</name>
    <dbReference type="NCBI Taxonomy" id="570281"/>
    <lineage>
        <taxon>Bacteria</taxon>
        <taxon>Pseudomonadati</taxon>
        <taxon>Pseudomonadota</taxon>
        <taxon>Gammaproteobacteria</taxon>
        <taxon>Cellvibrionales</taxon>
        <taxon>Cellvibrionaceae</taxon>
        <taxon>Pseudoteredinibacter</taxon>
    </lineage>
</organism>
<dbReference type="PROSITE" id="PS01124">
    <property type="entry name" value="HTH_ARAC_FAMILY_2"/>
    <property type="match status" value="1"/>
</dbReference>
<reference evidence="5 6" key="1">
    <citation type="submission" date="2020-08" db="EMBL/GenBank/DDBJ databases">
        <title>Genomic Encyclopedia of Type Strains, Phase IV (KMG-IV): sequencing the most valuable type-strain genomes for metagenomic binning, comparative biology and taxonomic classification.</title>
        <authorList>
            <person name="Goeker M."/>
        </authorList>
    </citation>
    <scope>NUCLEOTIDE SEQUENCE [LARGE SCALE GENOMIC DNA]</scope>
    <source>
        <strain evidence="5 6">DSM 22368</strain>
    </source>
</reference>
<protein>
    <submittedName>
        <fullName evidence="5">AraC-like DNA-binding protein</fullName>
    </submittedName>
</protein>
<dbReference type="GO" id="GO:0003700">
    <property type="term" value="F:DNA-binding transcription factor activity"/>
    <property type="evidence" value="ECO:0007669"/>
    <property type="project" value="InterPro"/>
</dbReference>
<evidence type="ECO:0000313" key="5">
    <source>
        <dbReference type="EMBL" id="MBB6521479.1"/>
    </source>
</evidence>
<dbReference type="InParanoid" id="A0A7X0MWY3"/>
<dbReference type="GO" id="GO:0005829">
    <property type="term" value="C:cytosol"/>
    <property type="evidence" value="ECO:0007669"/>
    <property type="project" value="TreeGrafter"/>
</dbReference>
<evidence type="ECO:0000259" key="4">
    <source>
        <dbReference type="PROSITE" id="PS01124"/>
    </source>
</evidence>
<name>A0A7X0MWY3_9GAMM</name>
<evidence type="ECO:0000256" key="1">
    <source>
        <dbReference type="ARBA" id="ARBA00023015"/>
    </source>
</evidence>
<keyword evidence="3" id="KW-0804">Transcription</keyword>
<comment type="caution">
    <text evidence="5">The sequence shown here is derived from an EMBL/GenBank/DDBJ whole genome shotgun (WGS) entry which is preliminary data.</text>
</comment>
<keyword evidence="2 5" id="KW-0238">DNA-binding</keyword>
<sequence length="345" mass="39317">MLIAKRPLNSEFSIIGTWLALFAESLKSYNCDTVSLFEEYDISPTQAFDPDNRIDARLLSKLWEAGVQLSGDEAFGLRTGARAHPGTFQALGLMLCCSSSLKEHLQDWIQYSIAFSTAGYSRLQEGPDRYYYKTRLHRDKQGNASSNAIALDATVAAVVQLCRTHYDRRFTPLKIKLPIRKPADRQPYTEYYNCPVEFDCDGYEIQISKSDMESPIPHGNSVLRQQLEHAVVDYISEQGQADVIIELRTLIQERLSQGPIRQEELAKALHLSVRSLQRHLRARGTCFSELIDDVRREQAMLHIRHSKSSIVELGELLGFSTAGNFSRSFKRWTGTSPLQYRKHRL</sequence>
<dbReference type="InterPro" id="IPR020449">
    <property type="entry name" value="Tscrpt_reg_AraC-type_HTH"/>
</dbReference>
<dbReference type="PRINTS" id="PR00032">
    <property type="entry name" value="HTHARAC"/>
</dbReference>
<dbReference type="Pfam" id="PF12625">
    <property type="entry name" value="Arabinose_bd"/>
    <property type="match status" value="1"/>
</dbReference>
<dbReference type="SMART" id="SM00342">
    <property type="entry name" value="HTH_ARAC"/>
    <property type="match status" value="1"/>
</dbReference>
<evidence type="ECO:0000256" key="2">
    <source>
        <dbReference type="ARBA" id="ARBA00023125"/>
    </source>
</evidence>
<dbReference type="InterPro" id="IPR032687">
    <property type="entry name" value="AraC-type_N"/>
</dbReference>
<dbReference type="AlphaFoldDB" id="A0A7X0MWY3"/>
<dbReference type="SUPFAM" id="SSF46689">
    <property type="entry name" value="Homeodomain-like"/>
    <property type="match status" value="1"/>
</dbReference>
<dbReference type="Proteomes" id="UP000528457">
    <property type="component" value="Unassembled WGS sequence"/>
</dbReference>
<proteinExistence type="predicted"/>
<feature type="domain" description="HTH araC/xylS-type" evidence="4">
    <location>
        <begin position="245"/>
        <end position="343"/>
    </location>
</feature>
<dbReference type="PANTHER" id="PTHR47894:SF1">
    <property type="entry name" value="HTH-TYPE TRANSCRIPTIONAL REGULATOR VQSM"/>
    <property type="match status" value="1"/>
</dbReference>
<dbReference type="Pfam" id="PF12833">
    <property type="entry name" value="HTH_18"/>
    <property type="match status" value="1"/>
</dbReference>
<evidence type="ECO:0000256" key="3">
    <source>
        <dbReference type="ARBA" id="ARBA00023163"/>
    </source>
</evidence>
<dbReference type="InterPro" id="IPR018060">
    <property type="entry name" value="HTH_AraC"/>
</dbReference>
<dbReference type="FunCoup" id="A0A7X0MWY3">
    <property type="interactions" value="43"/>
</dbReference>
<dbReference type="GO" id="GO:0000976">
    <property type="term" value="F:transcription cis-regulatory region binding"/>
    <property type="evidence" value="ECO:0007669"/>
    <property type="project" value="TreeGrafter"/>
</dbReference>
<dbReference type="RefSeq" id="WP_166848392.1">
    <property type="nucleotide sequence ID" value="NZ_JAAONY010000001.1"/>
</dbReference>